<dbReference type="OrthoDB" id="3902197at2759"/>
<accession>A0A074WWA4</accession>
<feature type="transmembrane region" description="Helical" evidence="1">
    <location>
        <begin position="105"/>
        <end position="130"/>
    </location>
</feature>
<gene>
    <name evidence="2" type="ORF">M436DRAFT_77378</name>
</gene>
<protein>
    <submittedName>
        <fullName evidence="2">Uncharacterized protein</fullName>
    </submittedName>
</protein>
<dbReference type="RefSeq" id="XP_013432349.1">
    <property type="nucleotide sequence ID" value="XM_013576895.1"/>
</dbReference>
<proteinExistence type="predicted"/>
<reference evidence="2 3" key="1">
    <citation type="journal article" date="2014" name="BMC Genomics">
        <title>Genome sequencing of four Aureobasidium pullulans varieties: biotechnological potential, stress tolerance, and description of new species.</title>
        <authorList>
            <person name="Gostin Ar C."/>
            <person name="Ohm R.A."/>
            <person name="Kogej T."/>
            <person name="Sonjak S."/>
            <person name="Turk M."/>
            <person name="Zajc J."/>
            <person name="Zalar P."/>
            <person name="Grube M."/>
            <person name="Sun H."/>
            <person name="Han J."/>
            <person name="Sharma A."/>
            <person name="Chiniquy J."/>
            <person name="Ngan C.Y."/>
            <person name="Lipzen A."/>
            <person name="Barry K."/>
            <person name="Grigoriev I.V."/>
            <person name="Gunde-Cimerman N."/>
        </authorList>
    </citation>
    <scope>NUCLEOTIDE SEQUENCE [LARGE SCALE GENOMIC DNA]</scope>
    <source>
        <strain evidence="2 3">CBS 147.97</strain>
    </source>
</reference>
<sequence length="139" mass="14992">MRTSAIIASTIIAIVALVATTWIIGVKLAEPFGVILFNACASLGTALDDQEASSAHKNESVKTSQRENRKKLERLLSGAVAMFLVFCTVVFEQALASVGVNYISLWDYCILVLKGIFEAFVALGMLRLALAAARRLLSN</sequence>
<feature type="transmembrane region" description="Helical" evidence="1">
    <location>
        <begin position="6"/>
        <end position="26"/>
    </location>
</feature>
<feature type="transmembrane region" description="Helical" evidence="1">
    <location>
        <begin position="75"/>
        <end position="99"/>
    </location>
</feature>
<evidence type="ECO:0000313" key="2">
    <source>
        <dbReference type="EMBL" id="KEQ77495.1"/>
    </source>
</evidence>
<dbReference type="GeneID" id="25416023"/>
<dbReference type="Proteomes" id="UP000027730">
    <property type="component" value="Unassembled WGS sequence"/>
</dbReference>
<keyword evidence="3" id="KW-1185">Reference proteome</keyword>
<evidence type="ECO:0000256" key="1">
    <source>
        <dbReference type="SAM" id="Phobius"/>
    </source>
</evidence>
<dbReference type="AlphaFoldDB" id="A0A074WWA4"/>
<dbReference type="HOGENOM" id="CLU_1777060_0_0_1"/>
<name>A0A074WWA4_9PEZI</name>
<keyword evidence="1" id="KW-0472">Membrane</keyword>
<dbReference type="EMBL" id="KL584702">
    <property type="protein sequence ID" value="KEQ77495.1"/>
    <property type="molecule type" value="Genomic_DNA"/>
</dbReference>
<keyword evidence="1" id="KW-0812">Transmembrane</keyword>
<keyword evidence="1" id="KW-1133">Transmembrane helix</keyword>
<organism evidence="2 3">
    <name type="scientific">Aureobasidium namibiae CBS 147.97</name>
    <dbReference type="NCBI Taxonomy" id="1043004"/>
    <lineage>
        <taxon>Eukaryota</taxon>
        <taxon>Fungi</taxon>
        <taxon>Dikarya</taxon>
        <taxon>Ascomycota</taxon>
        <taxon>Pezizomycotina</taxon>
        <taxon>Dothideomycetes</taxon>
        <taxon>Dothideomycetidae</taxon>
        <taxon>Dothideales</taxon>
        <taxon>Saccotheciaceae</taxon>
        <taxon>Aureobasidium</taxon>
    </lineage>
</organism>
<evidence type="ECO:0000313" key="3">
    <source>
        <dbReference type="Proteomes" id="UP000027730"/>
    </source>
</evidence>